<dbReference type="AlphaFoldDB" id="A0A1W6MLC2"/>
<dbReference type="InterPro" id="IPR046357">
    <property type="entry name" value="PPIase_dom_sf"/>
</dbReference>
<evidence type="ECO:0000313" key="14">
    <source>
        <dbReference type="EMBL" id="ARN78414.1"/>
    </source>
</evidence>
<dbReference type="PANTHER" id="PTHR47529">
    <property type="entry name" value="PEPTIDYL-PROLYL CIS-TRANS ISOMERASE D"/>
    <property type="match status" value="1"/>
</dbReference>
<evidence type="ECO:0000256" key="8">
    <source>
        <dbReference type="ARBA" id="ARBA00038408"/>
    </source>
</evidence>
<proteinExistence type="inferred from homology"/>
<evidence type="ECO:0000259" key="13">
    <source>
        <dbReference type="PROSITE" id="PS50198"/>
    </source>
</evidence>
<keyword evidence="15" id="KW-1185">Reference proteome</keyword>
<evidence type="ECO:0000256" key="7">
    <source>
        <dbReference type="ARBA" id="ARBA00023186"/>
    </source>
</evidence>
<evidence type="ECO:0000256" key="6">
    <source>
        <dbReference type="ARBA" id="ARBA00023136"/>
    </source>
</evidence>
<dbReference type="OrthoDB" id="9812372at2"/>
<evidence type="ECO:0000256" key="5">
    <source>
        <dbReference type="ARBA" id="ARBA00022989"/>
    </source>
</evidence>
<dbReference type="GO" id="GO:0003755">
    <property type="term" value="F:peptidyl-prolyl cis-trans isomerase activity"/>
    <property type="evidence" value="ECO:0007669"/>
    <property type="project" value="UniProtKB-KW"/>
</dbReference>
<keyword evidence="2" id="KW-1003">Cell membrane</keyword>
<protein>
    <recommendedName>
        <fullName evidence="9">Periplasmic chaperone PpiD</fullName>
    </recommendedName>
    <alternativeName>
        <fullName evidence="10">Periplasmic folding chaperone</fullName>
    </alternativeName>
</protein>
<dbReference type="Pfam" id="PF13623">
    <property type="entry name" value="SurA_N_2"/>
    <property type="match status" value="1"/>
</dbReference>
<dbReference type="PROSITE" id="PS50198">
    <property type="entry name" value="PPIC_PPIASE_2"/>
    <property type="match status" value="1"/>
</dbReference>
<feature type="domain" description="PpiC" evidence="13">
    <location>
        <begin position="342"/>
        <end position="450"/>
    </location>
</feature>
<reference evidence="14 15" key="1">
    <citation type="submission" date="2016-11" db="EMBL/GenBank/DDBJ databases">
        <title>Trade-off between light-utilization and light-protection in marine flavobacteria.</title>
        <authorList>
            <person name="Kumagai Y."/>
        </authorList>
    </citation>
    <scope>NUCLEOTIDE SEQUENCE [LARGE SCALE GENOMIC DNA]</scope>
    <source>
        <strain evidence="14 15">JCM 13191</strain>
    </source>
</reference>
<dbReference type="SUPFAM" id="SSF54534">
    <property type="entry name" value="FKBP-like"/>
    <property type="match status" value="1"/>
</dbReference>
<comment type="subcellular location">
    <subcellularLocation>
        <location evidence="1">Cell inner membrane</location>
        <topology evidence="1">Single-pass type II membrane protein</topology>
        <orientation evidence="1">Periplasmic side</orientation>
    </subcellularLocation>
</comment>
<evidence type="ECO:0000256" key="10">
    <source>
        <dbReference type="ARBA" id="ARBA00042775"/>
    </source>
</evidence>
<dbReference type="Pfam" id="PF13616">
    <property type="entry name" value="Rotamase_3"/>
    <property type="match status" value="1"/>
</dbReference>
<evidence type="ECO:0000313" key="15">
    <source>
        <dbReference type="Proteomes" id="UP000193431"/>
    </source>
</evidence>
<feature type="transmembrane region" description="Helical" evidence="12">
    <location>
        <begin position="12"/>
        <end position="31"/>
    </location>
</feature>
<evidence type="ECO:0000256" key="3">
    <source>
        <dbReference type="ARBA" id="ARBA00022519"/>
    </source>
</evidence>
<organism evidence="14 15">
    <name type="scientific">Nonlabens spongiae</name>
    <dbReference type="NCBI Taxonomy" id="331648"/>
    <lineage>
        <taxon>Bacteria</taxon>
        <taxon>Pseudomonadati</taxon>
        <taxon>Bacteroidota</taxon>
        <taxon>Flavobacteriia</taxon>
        <taxon>Flavobacteriales</taxon>
        <taxon>Flavobacteriaceae</taxon>
        <taxon>Nonlabens</taxon>
    </lineage>
</organism>
<evidence type="ECO:0000256" key="12">
    <source>
        <dbReference type="SAM" id="Phobius"/>
    </source>
</evidence>
<dbReference type="RefSeq" id="WP_085767218.1">
    <property type="nucleotide sequence ID" value="NZ_CP019344.1"/>
</dbReference>
<dbReference type="InterPro" id="IPR052029">
    <property type="entry name" value="PpiD_chaperone"/>
</dbReference>
<gene>
    <name evidence="14" type="ORF">BST97_10690</name>
</gene>
<evidence type="ECO:0000256" key="9">
    <source>
        <dbReference type="ARBA" id="ARBA00040743"/>
    </source>
</evidence>
<keyword evidence="6 12" id="KW-0472">Membrane</keyword>
<keyword evidence="11" id="KW-0697">Rotamase</keyword>
<keyword evidence="3" id="KW-0997">Cell inner membrane</keyword>
<dbReference type="STRING" id="331648.BST97_10690"/>
<keyword evidence="4 12" id="KW-0812">Transmembrane</keyword>
<dbReference type="GO" id="GO:0005886">
    <property type="term" value="C:plasma membrane"/>
    <property type="evidence" value="ECO:0007669"/>
    <property type="project" value="UniProtKB-SubCell"/>
</dbReference>
<evidence type="ECO:0000256" key="2">
    <source>
        <dbReference type="ARBA" id="ARBA00022475"/>
    </source>
</evidence>
<dbReference type="SUPFAM" id="SSF109998">
    <property type="entry name" value="Triger factor/SurA peptide-binding domain-like"/>
    <property type="match status" value="1"/>
</dbReference>
<evidence type="ECO:0000256" key="4">
    <source>
        <dbReference type="ARBA" id="ARBA00022692"/>
    </source>
</evidence>
<accession>A0A1W6MLC2</accession>
<dbReference type="Proteomes" id="UP000193431">
    <property type="component" value="Chromosome"/>
</dbReference>
<name>A0A1W6MLC2_9FLAO</name>
<keyword evidence="11 14" id="KW-0413">Isomerase</keyword>
<dbReference type="PANTHER" id="PTHR47529:SF1">
    <property type="entry name" value="PERIPLASMIC CHAPERONE PPID"/>
    <property type="match status" value="1"/>
</dbReference>
<keyword evidence="7" id="KW-0143">Chaperone</keyword>
<dbReference type="InterPro" id="IPR027304">
    <property type="entry name" value="Trigger_fact/SurA_dom_sf"/>
</dbReference>
<dbReference type="EMBL" id="CP019344">
    <property type="protein sequence ID" value="ARN78414.1"/>
    <property type="molecule type" value="Genomic_DNA"/>
</dbReference>
<comment type="similarity">
    <text evidence="8">Belongs to the PpiD chaperone family.</text>
</comment>
<keyword evidence="5 12" id="KW-1133">Transmembrane helix</keyword>
<evidence type="ECO:0000256" key="11">
    <source>
        <dbReference type="PROSITE-ProRule" id="PRU00278"/>
    </source>
</evidence>
<dbReference type="Gene3D" id="3.10.50.40">
    <property type="match status" value="1"/>
</dbReference>
<sequence length="703" mass="78353">MAVLGKIRSQGAILILVIALALFAFIIQGVLTSSGQSQSDAIGYVGDAEINQRTFARMVDNTQRQRGGQMTTIQAVNSVWEQMVRSAVLDEQMEAAGIEVTDEEVAERVKASYRNNPQYQNADGNFSESKFAAFVKQMETGNADVWNDYIQQMADAARQEKFFNLLKSGIVGTNAEGEMDYRMANDNRSFQYVQIPYSSIPDSTVEVTSGEIQKYMNDHKEQFKTDAQRDIEYVLFKDEASTEDLAEMRKQLSLRKSMDNSTYNVNTNQAEEIPSIQDAEDKQNYVNRFSDVPYDGTWMVESKLSAAQKNVGGDFEKGSVFGPYQDNGYMKLSLVEDKRTIMDSVYNRHILVAYAGAQRSTATRTKEEAQATADSIFDLIGQSKSKFDSKFEYFEENTELAKGEDLGWTVYTKNANSLAEGYRNFLYENEEGTIGIAESTFGYHIIRLDETTSPIDQIKLATIANKIGSSKETGKKLFTKSVKFQQAAESGDFNALAEENEVIVKPVKNLKPLDESLPGVKKNRQIVKWAFDGEREIGDIERFETTEGYIIVKLTAKRKEGIKTTQEASSTVTPILRKEKKAKMIMDKITNTELQAIATAQGQTVKSASKVNRKNPDIPGPGSEPMVVGTVFGLDQDETSKPIAGESGVFVVKVTAIEDAPDLQNYSSNAKQIATRTANQSTTQLVEALKKSAEIEDNRDEFY</sequence>
<evidence type="ECO:0000256" key="1">
    <source>
        <dbReference type="ARBA" id="ARBA00004382"/>
    </source>
</evidence>
<dbReference type="InterPro" id="IPR000297">
    <property type="entry name" value="PPIase_PpiC"/>
</dbReference>